<dbReference type="Gene3D" id="3.40.1530.30">
    <property type="entry name" value="Uncharacterised family UPF0302, N-terminal domain"/>
    <property type="match status" value="1"/>
</dbReference>
<dbReference type="STRING" id="1390249.BHU72_08375"/>
<dbReference type="Pfam" id="PF08858">
    <property type="entry name" value="IDEAL"/>
    <property type="match status" value="1"/>
</dbReference>
<dbReference type="Proteomes" id="UP000095255">
    <property type="component" value="Unassembled WGS sequence"/>
</dbReference>
<accession>A0A1E5L463</accession>
<feature type="domain" description="IDEAL" evidence="1">
    <location>
        <begin position="141"/>
        <end position="177"/>
    </location>
</feature>
<dbReference type="SMART" id="SM00914">
    <property type="entry name" value="IDEAL"/>
    <property type="match status" value="1"/>
</dbReference>
<dbReference type="InterPro" id="IPR014963">
    <property type="entry name" value="UPF0302_N"/>
</dbReference>
<dbReference type="AlphaFoldDB" id="A0A1E5L463"/>
<evidence type="ECO:0000259" key="1">
    <source>
        <dbReference type="SMART" id="SM00914"/>
    </source>
</evidence>
<dbReference type="Gene3D" id="4.10.810.10">
    <property type="entry name" value="Virus Scaffolding Protein, Chain A"/>
    <property type="match status" value="1"/>
</dbReference>
<evidence type="ECO:0000313" key="2">
    <source>
        <dbReference type="EMBL" id="OEH84833.1"/>
    </source>
</evidence>
<dbReference type="Pfam" id="PF08864">
    <property type="entry name" value="UPF0302"/>
    <property type="match status" value="1"/>
</dbReference>
<proteinExistence type="predicted"/>
<dbReference type="EMBL" id="MJAT01000036">
    <property type="protein sequence ID" value="OEH84833.1"/>
    <property type="molecule type" value="Genomic_DNA"/>
</dbReference>
<dbReference type="InterPro" id="IPR011188">
    <property type="entry name" value="UPF0302"/>
</dbReference>
<name>A0A1E5L463_9FIRM</name>
<dbReference type="OrthoDB" id="2155814at2"/>
<evidence type="ECO:0000313" key="3">
    <source>
        <dbReference type="Proteomes" id="UP000095255"/>
    </source>
</evidence>
<dbReference type="InterPro" id="IPR038091">
    <property type="entry name" value="UPF0302_N_sf"/>
</dbReference>
<comment type="caution">
    <text evidence="2">The sequence shown here is derived from an EMBL/GenBank/DDBJ whole genome shotgun (WGS) entry which is preliminary data.</text>
</comment>
<gene>
    <name evidence="2" type="ORF">BHU72_08375</name>
</gene>
<protein>
    <recommendedName>
        <fullName evidence="1">IDEAL domain-containing protein</fullName>
    </recommendedName>
</protein>
<dbReference type="InterPro" id="IPR027393">
    <property type="entry name" value="Virus_scaffolding_prot_C"/>
</dbReference>
<reference evidence="2 3" key="1">
    <citation type="submission" date="2016-09" db="EMBL/GenBank/DDBJ databases">
        <title>Desulfuribacillus arsenicus sp. nov., an obligately anaerobic, dissimilatory arsenic- and antimonate-reducing bacterium isolated from anoxic sediments.</title>
        <authorList>
            <person name="Abin C.A."/>
            <person name="Hollibaugh J.T."/>
        </authorList>
    </citation>
    <scope>NUCLEOTIDE SEQUENCE [LARGE SCALE GENOMIC DNA]</scope>
    <source>
        <strain evidence="2 3">MLFW-2</strain>
    </source>
</reference>
<dbReference type="InterPro" id="IPR014957">
    <property type="entry name" value="IDEAL_dom"/>
</dbReference>
<dbReference type="PIRSF" id="PIRSF007165">
    <property type="entry name" value="UCP007165"/>
    <property type="match status" value="1"/>
</dbReference>
<keyword evidence="3" id="KW-1185">Reference proteome</keyword>
<sequence length="193" mass="22983">MEEGVIVSNSVSIADKKQFLRWFVRNYVLQSNEATWLLTYLCSDDEVLRRVHFVEEANFSLRTIIISSNCVKMKPFVFYNKKKILYNVEETFMELYKNLNEDIYIVLYFKDRHNSPEYAYIVEKTSKPKINNSISIQADMIIEQATVNFKIYDLYRKIDLALDGQNKEEFFQLSELLFELLNKNESERIPIKN</sequence>
<organism evidence="2 3">
    <name type="scientific">Desulfuribacillus stibiiarsenatis</name>
    <dbReference type="NCBI Taxonomy" id="1390249"/>
    <lineage>
        <taxon>Bacteria</taxon>
        <taxon>Bacillati</taxon>
        <taxon>Bacillota</taxon>
        <taxon>Desulfuribacillia</taxon>
        <taxon>Desulfuribacillales</taxon>
        <taxon>Desulfuribacillaceae</taxon>
        <taxon>Desulfuribacillus</taxon>
    </lineage>
</organism>